<feature type="compositionally biased region" description="Basic and acidic residues" evidence="1">
    <location>
        <begin position="83"/>
        <end position="94"/>
    </location>
</feature>
<name>R7YGP9_CONA1</name>
<accession>R7YGP9</accession>
<evidence type="ECO:0000256" key="1">
    <source>
        <dbReference type="SAM" id="MobiDB-lite"/>
    </source>
</evidence>
<organism evidence="2 3">
    <name type="scientific">Coniosporium apollinis (strain CBS 100218)</name>
    <name type="common">Rock-inhabiting black yeast</name>
    <dbReference type="NCBI Taxonomy" id="1168221"/>
    <lineage>
        <taxon>Eukaryota</taxon>
        <taxon>Fungi</taxon>
        <taxon>Dikarya</taxon>
        <taxon>Ascomycota</taxon>
        <taxon>Pezizomycotina</taxon>
        <taxon>Dothideomycetes</taxon>
        <taxon>Dothideomycetes incertae sedis</taxon>
        <taxon>Coniosporium</taxon>
    </lineage>
</organism>
<feature type="compositionally biased region" description="Low complexity" evidence="1">
    <location>
        <begin position="73"/>
        <end position="82"/>
    </location>
</feature>
<evidence type="ECO:0000313" key="2">
    <source>
        <dbReference type="EMBL" id="EON60836.1"/>
    </source>
</evidence>
<feature type="compositionally biased region" description="Polar residues" evidence="1">
    <location>
        <begin position="483"/>
        <end position="494"/>
    </location>
</feature>
<proteinExistence type="predicted"/>
<feature type="region of interest" description="Disordered" evidence="1">
    <location>
        <begin position="41"/>
        <end position="125"/>
    </location>
</feature>
<gene>
    <name evidence="2" type="ORF">W97_00045</name>
</gene>
<evidence type="ECO:0000313" key="3">
    <source>
        <dbReference type="Proteomes" id="UP000016924"/>
    </source>
</evidence>
<dbReference type="RefSeq" id="XP_007776153.1">
    <property type="nucleotide sequence ID" value="XM_007777963.1"/>
</dbReference>
<dbReference type="GeneID" id="19897356"/>
<dbReference type="EMBL" id="JH767554">
    <property type="protein sequence ID" value="EON60836.1"/>
    <property type="molecule type" value="Genomic_DNA"/>
</dbReference>
<reference evidence="3" key="1">
    <citation type="submission" date="2012-06" db="EMBL/GenBank/DDBJ databases">
        <title>The genome sequence of Coniosporium apollinis CBS 100218.</title>
        <authorList>
            <consortium name="The Broad Institute Genome Sequencing Platform"/>
            <person name="Cuomo C."/>
            <person name="Gorbushina A."/>
            <person name="Noack S."/>
            <person name="Walker B."/>
            <person name="Young S.K."/>
            <person name="Zeng Q."/>
            <person name="Gargeya S."/>
            <person name="Fitzgerald M."/>
            <person name="Haas B."/>
            <person name="Abouelleil A."/>
            <person name="Alvarado L."/>
            <person name="Arachchi H.M."/>
            <person name="Berlin A.M."/>
            <person name="Chapman S.B."/>
            <person name="Goldberg J."/>
            <person name="Griggs A."/>
            <person name="Gujja S."/>
            <person name="Hansen M."/>
            <person name="Howarth C."/>
            <person name="Imamovic A."/>
            <person name="Larimer J."/>
            <person name="McCowan C."/>
            <person name="Montmayeur A."/>
            <person name="Murphy C."/>
            <person name="Neiman D."/>
            <person name="Pearson M."/>
            <person name="Priest M."/>
            <person name="Roberts A."/>
            <person name="Saif S."/>
            <person name="Shea T."/>
            <person name="Sisk P."/>
            <person name="Sykes S."/>
            <person name="Wortman J."/>
            <person name="Nusbaum C."/>
            <person name="Birren B."/>
        </authorList>
    </citation>
    <scope>NUCLEOTIDE SEQUENCE [LARGE SCALE GENOMIC DNA]</scope>
    <source>
        <strain evidence="3">CBS 100218</strain>
    </source>
</reference>
<feature type="compositionally biased region" description="Polar residues" evidence="1">
    <location>
        <begin position="134"/>
        <end position="145"/>
    </location>
</feature>
<feature type="compositionally biased region" description="Polar residues" evidence="1">
    <location>
        <begin position="57"/>
        <end position="72"/>
    </location>
</feature>
<dbReference type="OrthoDB" id="3928392at2759"/>
<sequence length="562" mass="61550">MEATRTRPTCPVCRIEFPSVGRDLWLCPNCHTELEQPTYYAQSDKSEETAITEPWAASSSQGSSEPDTVSPTESNGNNSERSSSFDEPPRELPYTHKRRDTTKWTDAFSNNGPTPAESDLSTEVGRSEEIFPPLSSSADSSNRSPLRSPVFTHPNGSGVVADACGHFLHSDVNSQITEMRVKLVLMQCQMQLQRYEPYTAAKAAELAVSAFKLAKPLNSEALMARCHFWNGRAEEEAGEYGRALRSYKLARAARGIYFEGDQADGAFEELKVKLQKSSDASHHSTLIRAAQASESVREINDEPLSGHSTPVFLTTRTFAPHRPSCPVSAEGGALNADNAARLTTIYSASEESDLGSSTTAVDSDVSPIDVLPKEDDSNWPTRLLPDRIYVTLAADETEPDRHYATMPRVRHLAVENLSTGVPSPRNWADRSLEEELILLGLSESSAEAAAEGLPGDPCKDESGFHSDESEDAFDVGPEADPASPQNRSETTPTTLRPILSADEATFEHNRAGDEFQDTHEEDGFRTARSSMAVSEDMFFDCTNIDTDSNEACLLPTIDFESH</sequence>
<feature type="compositionally biased region" description="Basic and acidic residues" evidence="1">
    <location>
        <begin position="457"/>
        <end position="467"/>
    </location>
</feature>
<dbReference type="AlphaFoldDB" id="R7YGP9"/>
<dbReference type="HOGENOM" id="CLU_484846_0_0_1"/>
<feature type="region of interest" description="Disordered" evidence="1">
    <location>
        <begin position="131"/>
        <end position="150"/>
    </location>
</feature>
<feature type="region of interest" description="Disordered" evidence="1">
    <location>
        <begin position="447"/>
        <end position="498"/>
    </location>
</feature>
<keyword evidence="3" id="KW-1185">Reference proteome</keyword>
<dbReference type="Proteomes" id="UP000016924">
    <property type="component" value="Unassembled WGS sequence"/>
</dbReference>
<protein>
    <submittedName>
        <fullName evidence="2">Uncharacterized protein</fullName>
    </submittedName>
</protein>